<dbReference type="STRING" id="226910.UCMB321_2036"/>
<evidence type="ECO:0000313" key="1">
    <source>
        <dbReference type="EMBL" id="KIH84236.1"/>
    </source>
</evidence>
<sequence>MNHEDLSHDYRSSMQRAAFSYLQRHEAEHLVDTDLLFDRCVCHLTRALEVPVFMAQQLVHNAWTELQVINQRKWVGVDWGTGPGATVVHLVDLRADLRYPVPARLLPQKLLDQRSALPQQHPQ</sequence>
<reference evidence="1 2" key="1">
    <citation type="submission" date="2015-01" db="EMBL/GenBank/DDBJ databases">
        <title>Complete genome of Pseudomonas batumici UCM B-321 producer of the batumin antibiotic with strong antistaphilococcal and potential anticancer activity.</title>
        <authorList>
            <person name="Klochko V.V."/>
            <person name="Zelena L.B."/>
            <person name="Elena K.A."/>
            <person name="Reva O.N."/>
        </authorList>
    </citation>
    <scope>NUCLEOTIDE SEQUENCE [LARGE SCALE GENOMIC DNA]</scope>
    <source>
        <strain evidence="1 2">UCM B-321</strain>
    </source>
</reference>
<accession>A0A0C2I4U5</accession>
<gene>
    <name evidence="1" type="ORF">UCMB321_2036</name>
</gene>
<protein>
    <submittedName>
        <fullName evidence="1">Uncharacterized protein</fullName>
    </submittedName>
</protein>
<dbReference type="RefSeq" id="WP_040066002.1">
    <property type="nucleotide sequence ID" value="NZ_JXDG01000021.1"/>
</dbReference>
<dbReference type="EMBL" id="JXDG01000021">
    <property type="protein sequence ID" value="KIH84236.1"/>
    <property type="molecule type" value="Genomic_DNA"/>
</dbReference>
<dbReference type="AlphaFoldDB" id="A0A0C2I4U5"/>
<dbReference type="Proteomes" id="UP000031535">
    <property type="component" value="Unassembled WGS sequence"/>
</dbReference>
<dbReference type="PATRIC" id="fig|226910.6.peg.2026"/>
<name>A0A0C2I4U5_9PSED</name>
<organism evidence="1 2">
    <name type="scientific">Pseudomonas batumici</name>
    <dbReference type="NCBI Taxonomy" id="226910"/>
    <lineage>
        <taxon>Bacteria</taxon>
        <taxon>Pseudomonadati</taxon>
        <taxon>Pseudomonadota</taxon>
        <taxon>Gammaproteobacteria</taxon>
        <taxon>Pseudomonadales</taxon>
        <taxon>Pseudomonadaceae</taxon>
        <taxon>Pseudomonas</taxon>
    </lineage>
</organism>
<keyword evidence="2" id="KW-1185">Reference proteome</keyword>
<dbReference type="OrthoDB" id="6904776at2"/>
<evidence type="ECO:0000313" key="2">
    <source>
        <dbReference type="Proteomes" id="UP000031535"/>
    </source>
</evidence>
<comment type="caution">
    <text evidence="1">The sequence shown here is derived from an EMBL/GenBank/DDBJ whole genome shotgun (WGS) entry which is preliminary data.</text>
</comment>
<proteinExistence type="predicted"/>